<evidence type="ECO:0000313" key="1">
    <source>
        <dbReference type="EMBL" id="KAK8852401.1"/>
    </source>
</evidence>
<reference evidence="1 2" key="1">
    <citation type="submission" date="2024-04" db="EMBL/GenBank/DDBJ databases">
        <title>Tritrichomonas musculus Genome.</title>
        <authorList>
            <person name="Alves-Ferreira E."/>
            <person name="Grigg M."/>
            <person name="Lorenzi H."/>
            <person name="Galac M."/>
        </authorList>
    </citation>
    <scope>NUCLEOTIDE SEQUENCE [LARGE SCALE GENOMIC DNA]</scope>
    <source>
        <strain evidence="1 2">EAF2021</strain>
    </source>
</reference>
<dbReference type="InterPro" id="IPR027417">
    <property type="entry name" value="P-loop_NTPase"/>
</dbReference>
<keyword evidence="2" id="KW-1185">Reference proteome</keyword>
<comment type="caution">
    <text evidence="1">The sequence shown here is derived from an EMBL/GenBank/DDBJ whole genome shotgun (WGS) entry which is preliminary data.</text>
</comment>
<sequence>MIDSLMFWKKGTEDFYCKKSVDGKVVYRFQEKKILEYIQKHATHSEFIFITIVGKSQNGKSHLAQTLSGVKHEIGDMLSSQTQGATIAYAGTIREIYLRLNLTPPNNAFCDRDVFISDTEGLFDETEKGPIASLIMPLLVLSSNIVAILRTNPDSSFTNFLSICKSFIKISDEESQDPFQSKLLVRFIDYPPRIREDVYYEIEKATRNILEKSQTVRCFNEQSIHPIYVPGGPWDCNKKCHVPEFTKNFLDKLFSNQDNLIVYSSPQKFVSDVKQITNSPLADYARINEMFKEKNSAERLLGYICIQIERESNNYFMNCLERMDFNKDDYQDFFQEKVVMQLTNGAIQNNINQTYFDKYIKLEEKKLNNKVSEIKIRISKFKKYKFKLNNAKSQKSKFVESLKYLSDTVADSAQNASETIFRNVNNNFTKIETYQDIIIRSINGQKRFCIRQLLESPINIPEIVDYIRNDINAIFQKLLEFKEFTFYRQHGVISKILKFIFDSDEFKAEADEILPKVWALVNSSTDKYFAILFDPRGYLNEFSDLINSHVEDKIMASLNDEQKAAITSYIQENDTKYVADLSEEQIENLVKNHARSIFQDHLCDYYY</sequence>
<evidence type="ECO:0008006" key="3">
    <source>
        <dbReference type="Google" id="ProtNLM"/>
    </source>
</evidence>
<dbReference type="Proteomes" id="UP001470230">
    <property type="component" value="Unassembled WGS sequence"/>
</dbReference>
<evidence type="ECO:0000313" key="2">
    <source>
        <dbReference type="Proteomes" id="UP001470230"/>
    </source>
</evidence>
<proteinExistence type="predicted"/>
<organism evidence="1 2">
    <name type="scientific">Tritrichomonas musculus</name>
    <dbReference type="NCBI Taxonomy" id="1915356"/>
    <lineage>
        <taxon>Eukaryota</taxon>
        <taxon>Metamonada</taxon>
        <taxon>Parabasalia</taxon>
        <taxon>Tritrichomonadida</taxon>
        <taxon>Tritrichomonadidae</taxon>
        <taxon>Tritrichomonas</taxon>
    </lineage>
</organism>
<protein>
    <recommendedName>
        <fullName evidence="3">Guanylate-binding protein N-terminal domain-containing protein</fullName>
    </recommendedName>
</protein>
<dbReference type="SUPFAM" id="SSF52540">
    <property type="entry name" value="P-loop containing nucleoside triphosphate hydrolases"/>
    <property type="match status" value="1"/>
</dbReference>
<dbReference type="Gene3D" id="3.40.50.300">
    <property type="entry name" value="P-loop containing nucleotide triphosphate hydrolases"/>
    <property type="match status" value="1"/>
</dbReference>
<accession>A0ABR2HTN8</accession>
<dbReference type="EMBL" id="JAPFFF010000023">
    <property type="protein sequence ID" value="KAK8852401.1"/>
    <property type="molecule type" value="Genomic_DNA"/>
</dbReference>
<gene>
    <name evidence="1" type="ORF">M9Y10_017375</name>
</gene>
<name>A0ABR2HTN8_9EUKA</name>